<protein>
    <submittedName>
        <fullName evidence="2">Uncharacterized protein</fullName>
    </submittedName>
</protein>
<accession>A0ABX6LIC0</accession>
<keyword evidence="1" id="KW-1133">Transmembrane helix</keyword>
<proteinExistence type="predicted"/>
<evidence type="ECO:0000256" key="1">
    <source>
        <dbReference type="SAM" id="Phobius"/>
    </source>
</evidence>
<gene>
    <name evidence="2" type="ORF">HF324_18565</name>
</gene>
<keyword evidence="3" id="KW-1185">Reference proteome</keyword>
<dbReference type="EMBL" id="CP051204">
    <property type="protein sequence ID" value="QJB39752.1"/>
    <property type="molecule type" value="Genomic_DNA"/>
</dbReference>
<reference evidence="2" key="1">
    <citation type="submission" date="2020-09" db="EMBL/GenBank/DDBJ databases">
        <authorList>
            <person name="Kittiwongwattana C."/>
        </authorList>
    </citation>
    <scope>NUCLEOTIDE SEQUENCE</scope>
    <source>
        <strain evidence="2">1303</strain>
    </source>
</reference>
<sequence length="47" mass="5029">MELIYTNVAAWLIAGVMLQNAYIAIAGVLLNAVAGGIICLKNAQPWR</sequence>
<evidence type="ECO:0000313" key="2">
    <source>
        <dbReference type="EMBL" id="QJB39752.1"/>
    </source>
</evidence>
<name>A0ABX6LIC0_9BACT</name>
<evidence type="ECO:0000313" key="3">
    <source>
        <dbReference type="Proteomes" id="UP000503144"/>
    </source>
</evidence>
<keyword evidence="1" id="KW-0812">Transmembrane</keyword>
<feature type="transmembrane region" description="Helical" evidence="1">
    <location>
        <begin position="20"/>
        <end position="40"/>
    </location>
</feature>
<organism evidence="2 3">
    <name type="scientific">Chitinophaga oryzae</name>
    <dbReference type="NCBI Taxonomy" id="2725414"/>
    <lineage>
        <taxon>Bacteria</taxon>
        <taxon>Pseudomonadati</taxon>
        <taxon>Bacteroidota</taxon>
        <taxon>Chitinophagia</taxon>
        <taxon>Chitinophagales</taxon>
        <taxon>Chitinophagaceae</taxon>
        <taxon>Chitinophaga</taxon>
    </lineage>
</organism>
<keyword evidence="1" id="KW-0472">Membrane</keyword>
<dbReference type="RefSeq" id="WP_168861350.1">
    <property type="nucleotide sequence ID" value="NZ_CP051204.2"/>
</dbReference>
<dbReference type="Proteomes" id="UP000503144">
    <property type="component" value="Chromosome"/>
</dbReference>